<feature type="domain" description="TLC" evidence="12">
    <location>
        <begin position="193"/>
        <end position="421"/>
    </location>
</feature>
<keyword evidence="14" id="KW-1185">Reference proteome</keyword>
<keyword evidence="7 9" id="KW-0472">Membrane</keyword>
<dbReference type="GO" id="GO:0005789">
    <property type="term" value="C:endoplasmic reticulum membrane"/>
    <property type="evidence" value="ECO:0007669"/>
    <property type="project" value="UniProtKB-SubCell"/>
</dbReference>
<feature type="transmembrane region" description="Helical" evidence="11">
    <location>
        <begin position="277"/>
        <end position="305"/>
    </location>
</feature>
<dbReference type="RefSeq" id="XP_007675027.1">
    <property type="nucleotide sequence ID" value="XM_007676837.1"/>
</dbReference>
<evidence type="ECO:0000256" key="8">
    <source>
        <dbReference type="ARBA" id="ARBA00023180"/>
    </source>
</evidence>
<dbReference type="HOGENOM" id="CLU_028277_4_0_1"/>
<dbReference type="KEGG" id="bcom:BAUCODRAFT_121251"/>
<comment type="subcellular location">
    <subcellularLocation>
        <location evidence="1">Endoplasmic reticulum membrane</location>
        <topology evidence="1">Multi-pass membrane protein</topology>
    </subcellularLocation>
</comment>
<dbReference type="GO" id="GO:0050291">
    <property type="term" value="F:sphingosine N-acyltransferase activity"/>
    <property type="evidence" value="ECO:0007669"/>
    <property type="project" value="InterPro"/>
</dbReference>
<evidence type="ECO:0000256" key="5">
    <source>
        <dbReference type="ARBA" id="ARBA00022824"/>
    </source>
</evidence>
<dbReference type="eggNOG" id="KOG1607">
    <property type="taxonomic scope" value="Eukaryota"/>
</dbReference>
<gene>
    <name evidence="13" type="ORF">BAUCODRAFT_121251</name>
</gene>
<dbReference type="OMA" id="HVLNLKI"/>
<feature type="compositionally biased region" description="Polar residues" evidence="10">
    <location>
        <begin position="55"/>
        <end position="71"/>
    </location>
</feature>
<dbReference type="PANTHER" id="PTHR12560">
    <property type="entry name" value="LONGEVITY ASSURANCE FACTOR 1 LAG1"/>
    <property type="match status" value="1"/>
</dbReference>
<feature type="transmembrane region" description="Helical" evidence="11">
    <location>
        <begin position="96"/>
        <end position="114"/>
    </location>
</feature>
<dbReference type="OrthoDB" id="3053196at2759"/>
<dbReference type="InterPro" id="IPR006634">
    <property type="entry name" value="TLC-dom"/>
</dbReference>
<accession>M2LUU4</accession>
<dbReference type="PROSITE" id="PS50922">
    <property type="entry name" value="TLC"/>
    <property type="match status" value="1"/>
</dbReference>
<evidence type="ECO:0000313" key="14">
    <source>
        <dbReference type="Proteomes" id="UP000011761"/>
    </source>
</evidence>
<reference evidence="13 14" key="1">
    <citation type="journal article" date="2012" name="PLoS Pathog.">
        <title>Diverse lifestyles and strategies of plant pathogenesis encoded in the genomes of eighteen Dothideomycetes fungi.</title>
        <authorList>
            <person name="Ohm R.A."/>
            <person name="Feau N."/>
            <person name="Henrissat B."/>
            <person name="Schoch C.L."/>
            <person name="Horwitz B.A."/>
            <person name="Barry K.W."/>
            <person name="Condon B.J."/>
            <person name="Copeland A.C."/>
            <person name="Dhillon B."/>
            <person name="Glaser F."/>
            <person name="Hesse C.N."/>
            <person name="Kosti I."/>
            <person name="LaButti K."/>
            <person name="Lindquist E.A."/>
            <person name="Lucas S."/>
            <person name="Salamov A.A."/>
            <person name="Bradshaw R.E."/>
            <person name="Ciuffetti L."/>
            <person name="Hamelin R.C."/>
            <person name="Kema G.H.J."/>
            <person name="Lawrence C."/>
            <person name="Scott J.A."/>
            <person name="Spatafora J.W."/>
            <person name="Turgeon B.G."/>
            <person name="de Wit P.J.G.M."/>
            <person name="Zhong S."/>
            <person name="Goodwin S.B."/>
            <person name="Grigoriev I.V."/>
        </authorList>
    </citation>
    <scope>NUCLEOTIDE SEQUENCE [LARGE SCALE GENOMIC DNA]</scope>
    <source>
        <strain evidence="13 14">UAMH 10762</strain>
    </source>
</reference>
<proteinExistence type="inferred from homology"/>
<dbReference type="PANTHER" id="PTHR12560:SF11">
    <property type="entry name" value="CERAMIDE SYNTHASE LAC1-RELATED"/>
    <property type="match status" value="1"/>
</dbReference>
<organism evidence="13 14">
    <name type="scientific">Baudoinia panamericana (strain UAMH 10762)</name>
    <name type="common">Angels' share fungus</name>
    <name type="synonym">Baudoinia compniacensis (strain UAMH 10762)</name>
    <dbReference type="NCBI Taxonomy" id="717646"/>
    <lineage>
        <taxon>Eukaryota</taxon>
        <taxon>Fungi</taxon>
        <taxon>Dikarya</taxon>
        <taxon>Ascomycota</taxon>
        <taxon>Pezizomycotina</taxon>
        <taxon>Dothideomycetes</taxon>
        <taxon>Dothideomycetidae</taxon>
        <taxon>Mycosphaerellales</taxon>
        <taxon>Teratosphaeriaceae</taxon>
        <taxon>Baudoinia</taxon>
    </lineage>
</organism>
<feature type="region of interest" description="Disordered" evidence="10">
    <location>
        <begin position="1"/>
        <end position="78"/>
    </location>
</feature>
<evidence type="ECO:0000313" key="13">
    <source>
        <dbReference type="EMBL" id="EMC98382.1"/>
    </source>
</evidence>
<evidence type="ECO:0000256" key="1">
    <source>
        <dbReference type="ARBA" id="ARBA00004477"/>
    </source>
</evidence>
<evidence type="ECO:0000259" key="12">
    <source>
        <dbReference type="PROSITE" id="PS50922"/>
    </source>
</evidence>
<keyword evidence="3" id="KW-0808">Transferase</keyword>
<evidence type="ECO:0000256" key="9">
    <source>
        <dbReference type="PROSITE-ProRule" id="PRU00205"/>
    </source>
</evidence>
<keyword evidence="6 11" id="KW-1133">Transmembrane helix</keyword>
<keyword evidence="5" id="KW-0256">Endoplasmic reticulum</keyword>
<dbReference type="Proteomes" id="UP000011761">
    <property type="component" value="Unassembled WGS sequence"/>
</dbReference>
<feature type="transmembrane region" description="Helical" evidence="11">
    <location>
        <begin position="392"/>
        <end position="417"/>
    </location>
</feature>
<keyword evidence="4 9" id="KW-0812">Transmembrane</keyword>
<dbReference type="EMBL" id="KB445553">
    <property type="protein sequence ID" value="EMC98382.1"/>
    <property type="molecule type" value="Genomic_DNA"/>
</dbReference>
<evidence type="ECO:0000256" key="10">
    <source>
        <dbReference type="SAM" id="MobiDB-lite"/>
    </source>
</evidence>
<dbReference type="GO" id="GO:0046513">
    <property type="term" value="P:ceramide biosynthetic process"/>
    <property type="evidence" value="ECO:0007669"/>
    <property type="project" value="InterPro"/>
</dbReference>
<evidence type="ECO:0000256" key="3">
    <source>
        <dbReference type="ARBA" id="ARBA00022679"/>
    </source>
</evidence>
<sequence>METHIAPGSTHEKSNGHALPRRRRKNSSLGQDPHGDTDVGSIATNLARAGADGATSPTSPVSPAEQRSSGKQPRERKRRKALRLFRRWKRMSLRHTWVNPLVLLVILLSAYYISPGKQNPLYYGLFLAYENPPLVERTNSLPPHIGDVTQYGKGPLDFAFVAFYTLVFTFTREFIMQRFIKPIAIYSGIGARGKQARFMEQFYTAVYFAVFGPLGMYVMSRTPVWFFNTAGMYQGFPHRSHDAWFKAYYLLQAAYWLQQFIVLCLQLEKPRKDFKGLVLHHIITLALIGLSYRFHFTYMGVAVYVTHDISDFFLATSKVLNYLDSMFTIPYFVSFMVIWAYLRHYLNLVILKSLLPPGHIPFTSVPTGEFATVGPYELDWVTQQYKCWISQVITFFLLASLQAVNIFWFFLIVRILLRYVLAGVQKDERSEDEEEEETEDVAPVAVKANGHATKPGLTVNGELVSPVAVGKQE</sequence>
<name>M2LUU4_BAUPA</name>
<dbReference type="SMART" id="SM00724">
    <property type="entry name" value="TLC"/>
    <property type="match status" value="1"/>
</dbReference>
<dbReference type="STRING" id="717646.M2LUU4"/>
<evidence type="ECO:0000256" key="7">
    <source>
        <dbReference type="ARBA" id="ARBA00023136"/>
    </source>
</evidence>
<feature type="transmembrane region" description="Helical" evidence="11">
    <location>
        <begin position="247"/>
        <end position="265"/>
    </location>
</feature>
<dbReference type="Pfam" id="PF03798">
    <property type="entry name" value="TRAM_LAG1_CLN8"/>
    <property type="match status" value="1"/>
</dbReference>
<feature type="transmembrane region" description="Helical" evidence="11">
    <location>
        <begin position="202"/>
        <end position="227"/>
    </location>
</feature>
<evidence type="ECO:0000256" key="11">
    <source>
        <dbReference type="SAM" id="Phobius"/>
    </source>
</evidence>
<protein>
    <recommendedName>
        <fullName evidence="12">TLC domain-containing protein</fullName>
    </recommendedName>
</protein>
<dbReference type="AlphaFoldDB" id="M2LUU4"/>
<feature type="compositionally biased region" description="Acidic residues" evidence="10">
    <location>
        <begin position="430"/>
        <end position="440"/>
    </location>
</feature>
<evidence type="ECO:0000256" key="6">
    <source>
        <dbReference type="ARBA" id="ARBA00022989"/>
    </source>
</evidence>
<comment type="similarity">
    <text evidence="2">Belongs to the sphingosine N-acyltransferase family.</text>
</comment>
<dbReference type="InterPro" id="IPR016439">
    <property type="entry name" value="Lag1/Lac1-like"/>
</dbReference>
<keyword evidence="8" id="KW-0325">Glycoprotein</keyword>
<feature type="transmembrane region" description="Helical" evidence="11">
    <location>
        <begin position="325"/>
        <end position="342"/>
    </location>
</feature>
<evidence type="ECO:0000256" key="4">
    <source>
        <dbReference type="ARBA" id="ARBA00022692"/>
    </source>
</evidence>
<evidence type="ECO:0000256" key="2">
    <source>
        <dbReference type="ARBA" id="ARBA00009808"/>
    </source>
</evidence>
<dbReference type="GeneID" id="19107590"/>
<feature type="transmembrane region" description="Helical" evidence="11">
    <location>
        <begin position="158"/>
        <end position="175"/>
    </location>
</feature>
<feature type="region of interest" description="Disordered" evidence="10">
    <location>
        <begin position="427"/>
        <end position="459"/>
    </location>
</feature>